<dbReference type="EnsemblPlants" id="MELO3C027390.2.1">
    <property type="protein sequence ID" value="MELO3C027390.2.1"/>
    <property type="gene ID" value="MELO3C027390.2"/>
</dbReference>
<evidence type="ECO:0000313" key="1">
    <source>
        <dbReference type="EnsemblPlants" id="MELO3C027390.2.1"/>
    </source>
</evidence>
<dbReference type="AlphaFoldDB" id="A0A9I9E1F8"/>
<name>A0A9I9E1F8_CUCME</name>
<organism evidence="1">
    <name type="scientific">Cucumis melo</name>
    <name type="common">Muskmelon</name>
    <dbReference type="NCBI Taxonomy" id="3656"/>
    <lineage>
        <taxon>Eukaryota</taxon>
        <taxon>Viridiplantae</taxon>
        <taxon>Streptophyta</taxon>
        <taxon>Embryophyta</taxon>
        <taxon>Tracheophyta</taxon>
        <taxon>Spermatophyta</taxon>
        <taxon>Magnoliopsida</taxon>
        <taxon>eudicotyledons</taxon>
        <taxon>Gunneridae</taxon>
        <taxon>Pentapetalae</taxon>
        <taxon>rosids</taxon>
        <taxon>fabids</taxon>
        <taxon>Cucurbitales</taxon>
        <taxon>Cucurbitaceae</taxon>
        <taxon>Benincaseae</taxon>
        <taxon>Cucumis</taxon>
    </lineage>
</organism>
<dbReference type="Gramene" id="MELO3C027390.2.1">
    <property type="protein sequence ID" value="MELO3C027390.2.1"/>
    <property type="gene ID" value="MELO3C027390.2"/>
</dbReference>
<proteinExistence type="predicted"/>
<protein>
    <submittedName>
        <fullName evidence="1">Uncharacterized protein</fullName>
    </submittedName>
</protein>
<reference evidence="1" key="1">
    <citation type="submission" date="2023-03" db="UniProtKB">
        <authorList>
            <consortium name="EnsemblPlants"/>
        </authorList>
    </citation>
    <scope>IDENTIFICATION</scope>
</reference>
<sequence length="77" mass="9001">MFQEMIKTASELRSKIGKMKKRRTEEAKLAKVEKVHTNGDISHHHNVVRYSKPNLYDISFGLMTILSNRLREFADEP</sequence>
<accession>A0A9I9E1F8</accession>